<dbReference type="InterPro" id="IPR020846">
    <property type="entry name" value="MFS_dom"/>
</dbReference>
<dbReference type="PANTHER" id="PTHR42718">
    <property type="entry name" value="MAJOR FACILITATOR SUPERFAMILY MULTIDRUG TRANSPORTER MFSC"/>
    <property type="match status" value="1"/>
</dbReference>
<evidence type="ECO:0000256" key="3">
    <source>
        <dbReference type="ARBA" id="ARBA00022475"/>
    </source>
</evidence>
<feature type="transmembrane region" description="Helical" evidence="7">
    <location>
        <begin position="79"/>
        <end position="98"/>
    </location>
</feature>
<keyword evidence="4 7" id="KW-0812">Transmembrane</keyword>
<name>A0ABP4BQ23_9ACTN</name>
<organism evidence="9 10">
    <name type="scientific">Actinocorallia libanotica</name>
    <dbReference type="NCBI Taxonomy" id="46162"/>
    <lineage>
        <taxon>Bacteria</taxon>
        <taxon>Bacillati</taxon>
        <taxon>Actinomycetota</taxon>
        <taxon>Actinomycetes</taxon>
        <taxon>Streptosporangiales</taxon>
        <taxon>Thermomonosporaceae</taxon>
        <taxon>Actinocorallia</taxon>
    </lineage>
</organism>
<reference evidence="10" key="1">
    <citation type="journal article" date="2019" name="Int. J. Syst. Evol. Microbiol.">
        <title>The Global Catalogue of Microorganisms (GCM) 10K type strain sequencing project: providing services to taxonomists for standard genome sequencing and annotation.</title>
        <authorList>
            <consortium name="The Broad Institute Genomics Platform"/>
            <consortium name="The Broad Institute Genome Sequencing Center for Infectious Disease"/>
            <person name="Wu L."/>
            <person name="Ma J."/>
        </authorList>
    </citation>
    <scope>NUCLEOTIDE SEQUENCE [LARGE SCALE GENOMIC DNA]</scope>
    <source>
        <strain evidence="10">JCM 10696</strain>
    </source>
</reference>
<feature type="transmembrane region" description="Helical" evidence="7">
    <location>
        <begin position="406"/>
        <end position="423"/>
    </location>
</feature>
<dbReference type="Gene3D" id="1.20.1250.20">
    <property type="entry name" value="MFS general substrate transporter like domains"/>
    <property type="match status" value="1"/>
</dbReference>
<dbReference type="NCBIfam" id="TIGR00711">
    <property type="entry name" value="efflux_EmrB"/>
    <property type="match status" value="1"/>
</dbReference>
<evidence type="ECO:0000256" key="2">
    <source>
        <dbReference type="ARBA" id="ARBA00022448"/>
    </source>
</evidence>
<evidence type="ECO:0000256" key="1">
    <source>
        <dbReference type="ARBA" id="ARBA00004651"/>
    </source>
</evidence>
<dbReference type="CDD" id="cd17321">
    <property type="entry name" value="MFS_MMR_MDR_like"/>
    <property type="match status" value="1"/>
</dbReference>
<evidence type="ECO:0000256" key="6">
    <source>
        <dbReference type="ARBA" id="ARBA00023136"/>
    </source>
</evidence>
<feature type="transmembrane region" description="Helical" evidence="7">
    <location>
        <begin position="141"/>
        <end position="160"/>
    </location>
</feature>
<dbReference type="PANTHER" id="PTHR42718:SF46">
    <property type="entry name" value="BLR6921 PROTEIN"/>
    <property type="match status" value="1"/>
</dbReference>
<keyword evidence="10" id="KW-1185">Reference proteome</keyword>
<dbReference type="Pfam" id="PF07690">
    <property type="entry name" value="MFS_1"/>
    <property type="match status" value="1"/>
</dbReference>
<evidence type="ECO:0000313" key="9">
    <source>
        <dbReference type="EMBL" id="GAA0953079.1"/>
    </source>
</evidence>
<evidence type="ECO:0000256" key="4">
    <source>
        <dbReference type="ARBA" id="ARBA00022692"/>
    </source>
</evidence>
<keyword evidence="6 7" id="KW-0472">Membrane</keyword>
<evidence type="ECO:0000313" key="10">
    <source>
        <dbReference type="Proteomes" id="UP001500665"/>
    </source>
</evidence>
<feature type="transmembrane region" description="Helical" evidence="7">
    <location>
        <begin position="232"/>
        <end position="248"/>
    </location>
</feature>
<dbReference type="InterPro" id="IPR011701">
    <property type="entry name" value="MFS"/>
</dbReference>
<dbReference type="SUPFAM" id="SSF103473">
    <property type="entry name" value="MFS general substrate transporter"/>
    <property type="match status" value="1"/>
</dbReference>
<feature type="transmembrane region" description="Helical" evidence="7">
    <location>
        <begin position="269"/>
        <end position="293"/>
    </location>
</feature>
<evidence type="ECO:0000256" key="7">
    <source>
        <dbReference type="SAM" id="Phobius"/>
    </source>
</evidence>
<comment type="subcellular location">
    <subcellularLocation>
        <location evidence="1">Cell membrane</location>
        <topology evidence="1">Multi-pass membrane protein</topology>
    </subcellularLocation>
</comment>
<proteinExistence type="predicted"/>
<dbReference type="EMBL" id="BAAAHH010000013">
    <property type="protein sequence ID" value="GAA0953079.1"/>
    <property type="molecule type" value="Genomic_DNA"/>
</dbReference>
<accession>A0ABP4BQ23</accession>
<feature type="transmembrane region" description="Helical" evidence="7">
    <location>
        <begin position="104"/>
        <end position="129"/>
    </location>
</feature>
<keyword evidence="5 7" id="KW-1133">Transmembrane helix</keyword>
<sequence length="483" mass="48803">MTRTRTSPSRRAALAVLCAGTLMIILDGSIVTVALPAIQRELGFSAAGLTWTINAYLIAFGGLLLLAGRLGDLLGHRRVFVAGLAVFTLASLLCGLARSPEALIAARLLQGAGGALVSAVGLGMVVTLFTEPAERGKALGAYAFTGSAGASLGQVLGGVITDALGWSWVFLINLPIGAAAVFFALRILPGEPGPGLRGGADALGAALVTGGVMAGVYAIVQTDEHGWTSARTAGLAALSLVLLAGFLLRQATAARPLLRLGMLRVRSVWGANLVQMLTLASTFGFQVVITLYFQNVLDYGAYETGLALLPAALAIGVVSLGLSAPLIARFGQRPMLLTGLGMLLALFLLLARLPADGSYLLDVLPALVLAGGFGLALPALTGLGMSGARPEDSGVASGLFNTTQQIGAALGVAVLTTLAATRAETLASHGATAADALTDGFRLAFGIGAGLTATAIALAALVLRAPAVPEPAQEPAREPVACA</sequence>
<dbReference type="Proteomes" id="UP001500665">
    <property type="component" value="Unassembled WGS sequence"/>
</dbReference>
<feature type="transmembrane region" description="Helical" evidence="7">
    <location>
        <begin position="12"/>
        <end position="38"/>
    </location>
</feature>
<feature type="transmembrane region" description="Helical" evidence="7">
    <location>
        <begin position="166"/>
        <end position="188"/>
    </location>
</feature>
<dbReference type="InterPro" id="IPR036259">
    <property type="entry name" value="MFS_trans_sf"/>
</dbReference>
<dbReference type="InterPro" id="IPR004638">
    <property type="entry name" value="EmrB-like"/>
</dbReference>
<comment type="caution">
    <text evidence="9">The sequence shown here is derived from an EMBL/GenBank/DDBJ whole genome shotgun (WGS) entry which is preliminary data.</text>
</comment>
<feature type="transmembrane region" description="Helical" evidence="7">
    <location>
        <begin position="443"/>
        <end position="463"/>
    </location>
</feature>
<keyword evidence="3" id="KW-1003">Cell membrane</keyword>
<protein>
    <submittedName>
        <fullName evidence="9">MFS transporter</fullName>
    </submittedName>
</protein>
<feature type="transmembrane region" description="Helical" evidence="7">
    <location>
        <begin position="200"/>
        <end position="220"/>
    </location>
</feature>
<dbReference type="Gene3D" id="1.20.1720.10">
    <property type="entry name" value="Multidrug resistance protein D"/>
    <property type="match status" value="1"/>
</dbReference>
<keyword evidence="2" id="KW-0813">Transport</keyword>
<feature type="transmembrane region" description="Helical" evidence="7">
    <location>
        <begin position="363"/>
        <end position="385"/>
    </location>
</feature>
<feature type="transmembrane region" description="Helical" evidence="7">
    <location>
        <begin position="335"/>
        <end position="351"/>
    </location>
</feature>
<gene>
    <name evidence="9" type="ORF">GCM10009550_34620</name>
</gene>
<feature type="domain" description="Major facilitator superfamily (MFS) profile" evidence="8">
    <location>
        <begin position="13"/>
        <end position="472"/>
    </location>
</feature>
<dbReference type="PROSITE" id="PS50850">
    <property type="entry name" value="MFS"/>
    <property type="match status" value="1"/>
</dbReference>
<evidence type="ECO:0000256" key="5">
    <source>
        <dbReference type="ARBA" id="ARBA00022989"/>
    </source>
</evidence>
<feature type="transmembrane region" description="Helical" evidence="7">
    <location>
        <begin position="305"/>
        <end position="328"/>
    </location>
</feature>
<evidence type="ECO:0000259" key="8">
    <source>
        <dbReference type="PROSITE" id="PS50850"/>
    </source>
</evidence>
<feature type="transmembrane region" description="Helical" evidence="7">
    <location>
        <begin position="44"/>
        <end position="67"/>
    </location>
</feature>